<keyword evidence="15" id="KW-0378">Hydrolase</keyword>
<dbReference type="InterPro" id="IPR027417">
    <property type="entry name" value="P-loop_NTPase"/>
</dbReference>
<dbReference type="SUPFAM" id="SSF50615">
    <property type="entry name" value="N-terminal domain of alpha and beta subunits of F1 ATP synthase"/>
    <property type="match status" value="1"/>
</dbReference>
<comment type="subcellular location">
    <subcellularLocation>
        <location evidence="1">Membrane</location>
    </subcellularLocation>
</comment>
<comment type="catalytic activity">
    <reaction evidence="12 13">
        <text>ATP + H2O + 4 H(+)(in) = ADP + phosphate + 5 H(+)(out)</text>
        <dbReference type="Rhea" id="RHEA:57720"/>
        <dbReference type="ChEBI" id="CHEBI:15377"/>
        <dbReference type="ChEBI" id="CHEBI:15378"/>
        <dbReference type="ChEBI" id="CHEBI:30616"/>
        <dbReference type="ChEBI" id="CHEBI:43474"/>
        <dbReference type="ChEBI" id="CHEBI:456216"/>
        <dbReference type="EC" id="7.1.2.2"/>
    </reaction>
</comment>
<dbReference type="Pfam" id="PF22919">
    <property type="entry name" value="ATP-synt_VA_C"/>
    <property type="match status" value="1"/>
</dbReference>
<dbReference type="CDD" id="cd18110">
    <property type="entry name" value="ATP-synt_F1_beta_C"/>
    <property type="match status" value="1"/>
</dbReference>
<name>A0A6A6PF70_9PEZI</name>
<dbReference type="InterPro" id="IPR024034">
    <property type="entry name" value="ATPase_F1/V1_b/a_C"/>
</dbReference>
<keyword evidence="16" id="KW-1185">Reference proteome</keyword>
<dbReference type="InterPro" id="IPR036121">
    <property type="entry name" value="ATPase_F1/V1/A1_a/bsu_N_sf"/>
</dbReference>
<dbReference type="Gene3D" id="2.40.10.170">
    <property type="match status" value="1"/>
</dbReference>
<evidence type="ECO:0000256" key="8">
    <source>
        <dbReference type="ARBA" id="ARBA00023065"/>
    </source>
</evidence>
<dbReference type="InterPro" id="IPR000194">
    <property type="entry name" value="ATPase_F1/V1/A1_a/bsu_nucl-bd"/>
</dbReference>
<evidence type="ECO:0000256" key="3">
    <source>
        <dbReference type="ARBA" id="ARBA00022448"/>
    </source>
</evidence>
<keyword evidence="5" id="KW-0375">Hydrogen ion transport</keyword>
<proteinExistence type="inferred from homology"/>
<dbReference type="GO" id="GO:0016787">
    <property type="term" value="F:hydrolase activity"/>
    <property type="evidence" value="ECO:0007669"/>
    <property type="project" value="UniProtKB-KW"/>
</dbReference>
<dbReference type="GO" id="GO:0046933">
    <property type="term" value="F:proton-transporting ATP synthase activity, rotational mechanism"/>
    <property type="evidence" value="ECO:0007669"/>
    <property type="project" value="InterPro"/>
</dbReference>
<dbReference type="CDD" id="cd01133">
    <property type="entry name" value="F1-ATPase_beta_CD"/>
    <property type="match status" value="1"/>
</dbReference>
<keyword evidence="10 13" id="KW-0139">CF(1)</keyword>
<keyword evidence="11 13" id="KW-0066">ATP synthesis</keyword>
<organism evidence="15 16">
    <name type="scientific">Neohortaea acidophila</name>
    <dbReference type="NCBI Taxonomy" id="245834"/>
    <lineage>
        <taxon>Eukaryota</taxon>
        <taxon>Fungi</taxon>
        <taxon>Dikarya</taxon>
        <taxon>Ascomycota</taxon>
        <taxon>Pezizomycotina</taxon>
        <taxon>Dothideomycetes</taxon>
        <taxon>Dothideomycetidae</taxon>
        <taxon>Mycosphaerellales</taxon>
        <taxon>Teratosphaeriaceae</taxon>
        <taxon>Neohortaea</taxon>
    </lineage>
</organism>
<dbReference type="FunFam" id="1.10.1140.10:FF:000001">
    <property type="entry name" value="ATP synthase subunit beta"/>
    <property type="match status" value="1"/>
</dbReference>
<dbReference type="GeneID" id="54475887"/>
<dbReference type="InterPro" id="IPR020003">
    <property type="entry name" value="ATPase_a/bsu_AS"/>
</dbReference>
<dbReference type="InterPro" id="IPR055190">
    <property type="entry name" value="ATP-synt_VA_C"/>
</dbReference>
<keyword evidence="4 13" id="KW-0547">Nucleotide-binding</keyword>
<evidence type="ECO:0000256" key="9">
    <source>
        <dbReference type="ARBA" id="ARBA00023136"/>
    </source>
</evidence>
<dbReference type="PROSITE" id="PS00152">
    <property type="entry name" value="ATPASE_ALPHA_BETA"/>
    <property type="match status" value="1"/>
</dbReference>
<evidence type="ECO:0000259" key="14">
    <source>
        <dbReference type="SMART" id="SM00382"/>
    </source>
</evidence>
<dbReference type="GO" id="GO:0045259">
    <property type="term" value="C:proton-transporting ATP synthase complex"/>
    <property type="evidence" value="ECO:0007669"/>
    <property type="project" value="UniProtKB-KW"/>
</dbReference>
<dbReference type="Gene3D" id="1.10.1140.10">
    <property type="entry name" value="Bovine Mitochondrial F1-atpase, Atp Synthase Beta Chain, Chain D, domain 3"/>
    <property type="match status" value="1"/>
</dbReference>
<dbReference type="FunFam" id="2.40.10.170:FF:000005">
    <property type="entry name" value="ATP synthase subunit beta"/>
    <property type="match status" value="1"/>
</dbReference>
<evidence type="ECO:0000256" key="13">
    <source>
        <dbReference type="RuleBase" id="RU003553"/>
    </source>
</evidence>
<evidence type="ECO:0000256" key="11">
    <source>
        <dbReference type="ARBA" id="ARBA00023310"/>
    </source>
</evidence>
<dbReference type="PANTHER" id="PTHR15184:SF71">
    <property type="entry name" value="ATP SYNTHASE SUBUNIT BETA, MITOCHONDRIAL"/>
    <property type="match status" value="1"/>
</dbReference>
<dbReference type="Pfam" id="PF02874">
    <property type="entry name" value="ATP-synt_ab_N"/>
    <property type="match status" value="1"/>
</dbReference>
<accession>A0A6A6PF70</accession>
<protein>
    <recommendedName>
        <fullName evidence="13">ATP synthase subunit beta</fullName>
        <ecNumber evidence="13">7.1.2.2</ecNumber>
    </recommendedName>
</protein>
<dbReference type="InterPro" id="IPR050053">
    <property type="entry name" value="ATPase_alpha/beta_chains"/>
</dbReference>
<evidence type="ECO:0000256" key="7">
    <source>
        <dbReference type="ARBA" id="ARBA00022967"/>
    </source>
</evidence>
<dbReference type="InterPro" id="IPR005722">
    <property type="entry name" value="ATP_synth_F1_bsu"/>
</dbReference>
<keyword evidence="8" id="KW-0406">Ion transport</keyword>
<evidence type="ECO:0000256" key="4">
    <source>
        <dbReference type="ARBA" id="ARBA00022741"/>
    </source>
</evidence>
<dbReference type="EMBL" id="MU001643">
    <property type="protein sequence ID" value="KAF2478628.1"/>
    <property type="molecule type" value="Genomic_DNA"/>
</dbReference>
<dbReference type="EC" id="7.1.2.2" evidence="13"/>
<evidence type="ECO:0000256" key="10">
    <source>
        <dbReference type="ARBA" id="ARBA00023196"/>
    </source>
</evidence>
<dbReference type="NCBIfam" id="TIGR01039">
    <property type="entry name" value="atpD"/>
    <property type="match status" value="1"/>
</dbReference>
<dbReference type="PIRSF" id="PIRSF039072">
    <property type="entry name" value="ATPase_subunit_beta"/>
    <property type="match status" value="1"/>
</dbReference>
<evidence type="ECO:0000256" key="12">
    <source>
        <dbReference type="ARBA" id="ARBA00048383"/>
    </source>
</evidence>
<dbReference type="FunFam" id="3.40.50.300:FF:000026">
    <property type="entry name" value="ATP synthase subunit beta"/>
    <property type="match status" value="1"/>
</dbReference>
<dbReference type="Proteomes" id="UP000799767">
    <property type="component" value="Unassembled WGS sequence"/>
</dbReference>
<dbReference type="RefSeq" id="XP_033585198.1">
    <property type="nucleotide sequence ID" value="XM_033734885.1"/>
</dbReference>
<comment type="function">
    <text evidence="13">Produces ATP from ADP in the presence of a proton gradient across the membrane.</text>
</comment>
<evidence type="ECO:0000313" key="15">
    <source>
        <dbReference type="EMBL" id="KAF2478628.1"/>
    </source>
</evidence>
<dbReference type="CDD" id="cd18115">
    <property type="entry name" value="ATP-synt_F1_beta_N"/>
    <property type="match status" value="1"/>
</dbReference>
<sequence>MLKNGIARAARAHAFQRTIRPAGLRQAFQPKISVPITSQRFQSSENAKEGKVHQVIGAVVDVKFPTDVLPPILQAVNTENNGQKLVLEVAQHLGENIVRCIAMDGTEGLVRGQKATDTGSPIMIPVGQGTLGRIMNVTGDPIDERGEIKHEKKLPIHAEPPAYVDQSTSAEILVTGIKVVDLLAPYARGGKIGLFGGAGVGKTVFIQELINNVAKAHGGFSVFTGVGERTREGNDLYHEMQETGVINLDGESKVALVFGQMNEPPGARARVALTGLTVAEYFRDEEGQDVLLFIDNIFRFTQAGAEVSALLGRIPSAVGYQPTLAIDMGGMQERITTTRKGSITSVQAVYVPADDLTDPAPATTFAHLDATTVLSRGISELGIYPAVDPLDSKSRILDPRVIGDDHYNTAGRVQQILQEYKSLQDIIAILGMDELSEQDKLTVERARKLQRFLSQPFTVAQVFTGIEGKLVELKDTISSFKRIIEGEGDDLPEGAFYMVGGFDEAREKGEKILSDLEKSGDS</sequence>
<dbReference type="SUPFAM" id="SSF52540">
    <property type="entry name" value="P-loop containing nucleoside triphosphate hydrolases"/>
    <property type="match status" value="1"/>
</dbReference>
<dbReference type="AlphaFoldDB" id="A0A6A6PF70"/>
<keyword evidence="3" id="KW-0813">Transport</keyword>
<gene>
    <name evidence="15" type="ORF">BDY17DRAFT_305529</name>
</gene>
<comment type="subunit">
    <text evidence="13">F-type ATPases have 2 components, CF(1) - the catalytic core - and CF(0) - the membrane proton channel. CF(1) and CF(0) have multiple subunits.</text>
</comment>
<dbReference type="Pfam" id="PF00006">
    <property type="entry name" value="ATP-synt_ab"/>
    <property type="match status" value="1"/>
</dbReference>
<dbReference type="SMART" id="SM00382">
    <property type="entry name" value="AAA"/>
    <property type="match status" value="1"/>
</dbReference>
<keyword evidence="9" id="KW-0472">Membrane</keyword>
<evidence type="ECO:0000256" key="5">
    <source>
        <dbReference type="ARBA" id="ARBA00022781"/>
    </source>
</evidence>
<dbReference type="GO" id="GO:0042776">
    <property type="term" value="P:proton motive force-driven mitochondrial ATP synthesis"/>
    <property type="evidence" value="ECO:0007669"/>
    <property type="project" value="TreeGrafter"/>
</dbReference>
<evidence type="ECO:0000313" key="16">
    <source>
        <dbReference type="Proteomes" id="UP000799767"/>
    </source>
</evidence>
<evidence type="ECO:0000256" key="1">
    <source>
        <dbReference type="ARBA" id="ARBA00004370"/>
    </source>
</evidence>
<dbReference type="GO" id="GO:0005524">
    <property type="term" value="F:ATP binding"/>
    <property type="evidence" value="ECO:0007669"/>
    <property type="project" value="UniProtKB-KW"/>
</dbReference>
<evidence type="ECO:0000256" key="2">
    <source>
        <dbReference type="ARBA" id="ARBA00008936"/>
    </source>
</evidence>
<dbReference type="SUPFAM" id="SSF47917">
    <property type="entry name" value="C-terminal domain of alpha and beta subunits of F1 ATP synthase"/>
    <property type="match status" value="1"/>
</dbReference>
<dbReference type="Gene3D" id="3.40.50.300">
    <property type="entry name" value="P-loop containing nucleotide triphosphate hydrolases"/>
    <property type="match status" value="1"/>
</dbReference>
<reference evidence="15" key="1">
    <citation type="journal article" date="2020" name="Stud. Mycol.">
        <title>101 Dothideomycetes genomes: a test case for predicting lifestyles and emergence of pathogens.</title>
        <authorList>
            <person name="Haridas S."/>
            <person name="Albert R."/>
            <person name="Binder M."/>
            <person name="Bloem J."/>
            <person name="Labutti K."/>
            <person name="Salamov A."/>
            <person name="Andreopoulos B."/>
            <person name="Baker S."/>
            <person name="Barry K."/>
            <person name="Bills G."/>
            <person name="Bluhm B."/>
            <person name="Cannon C."/>
            <person name="Castanera R."/>
            <person name="Culley D."/>
            <person name="Daum C."/>
            <person name="Ezra D."/>
            <person name="Gonzalez J."/>
            <person name="Henrissat B."/>
            <person name="Kuo A."/>
            <person name="Liang C."/>
            <person name="Lipzen A."/>
            <person name="Lutzoni F."/>
            <person name="Magnuson J."/>
            <person name="Mondo S."/>
            <person name="Nolan M."/>
            <person name="Ohm R."/>
            <person name="Pangilinan J."/>
            <person name="Park H.-J."/>
            <person name="Ramirez L."/>
            <person name="Alfaro M."/>
            <person name="Sun H."/>
            <person name="Tritt A."/>
            <person name="Yoshinaga Y."/>
            <person name="Zwiers L.-H."/>
            <person name="Turgeon B."/>
            <person name="Goodwin S."/>
            <person name="Spatafora J."/>
            <person name="Crous P."/>
            <person name="Grigoriev I."/>
        </authorList>
    </citation>
    <scope>NUCLEOTIDE SEQUENCE</scope>
    <source>
        <strain evidence="15">CBS 113389</strain>
    </source>
</reference>
<comment type="similarity">
    <text evidence="2">Belongs to the ATPase alpha/beta chains family.</text>
</comment>
<dbReference type="InterPro" id="IPR003593">
    <property type="entry name" value="AAA+_ATPase"/>
</dbReference>
<dbReference type="GO" id="GO:0005743">
    <property type="term" value="C:mitochondrial inner membrane"/>
    <property type="evidence" value="ECO:0007669"/>
    <property type="project" value="UniProtKB-ARBA"/>
</dbReference>
<keyword evidence="7" id="KW-1278">Translocase</keyword>
<keyword evidence="6 13" id="KW-0067">ATP-binding</keyword>
<evidence type="ECO:0000256" key="6">
    <source>
        <dbReference type="ARBA" id="ARBA00022840"/>
    </source>
</evidence>
<dbReference type="OrthoDB" id="14523at2759"/>
<dbReference type="InterPro" id="IPR004100">
    <property type="entry name" value="ATPase_F1/V1/A1_a/bsu_N"/>
</dbReference>
<dbReference type="PANTHER" id="PTHR15184">
    <property type="entry name" value="ATP SYNTHASE"/>
    <property type="match status" value="1"/>
</dbReference>
<dbReference type="HAMAP" id="MF_01347">
    <property type="entry name" value="ATP_synth_beta_bact"/>
    <property type="match status" value="1"/>
</dbReference>
<feature type="domain" description="AAA+ ATPase" evidence="14">
    <location>
        <begin position="188"/>
        <end position="371"/>
    </location>
</feature>